<feature type="transmembrane region" description="Helical" evidence="7">
    <location>
        <begin position="820"/>
        <end position="840"/>
    </location>
</feature>
<dbReference type="InterPro" id="IPR050250">
    <property type="entry name" value="Macrolide_Exporter_MacB"/>
</dbReference>
<dbReference type="RefSeq" id="WP_003860248.1">
    <property type="nucleotide sequence ID" value="NZ_CP011309.1"/>
</dbReference>
<evidence type="ECO:0000256" key="5">
    <source>
        <dbReference type="ARBA" id="ARBA00023136"/>
    </source>
</evidence>
<evidence type="ECO:0000259" key="8">
    <source>
        <dbReference type="Pfam" id="PF02687"/>
    </source>
</evidence>
<reference evidence="10 11" key="1">
    <citation type="submission" date="2015-04" db="EMBL/GenBank/DDBJ databases">
        <title>Complete Genome Sequence of Brevibacterium flavum ATCC 15168.</title>
        <authorList>
            <person name="Ahn J."/>
            <person name="Park G."/>
            <person name="Jeon W."/>
            <person name="Jang Y."/>
            <person name="Jang M."/>
            <person name="Lee H."/>
            <person name="Lee H."/>
        </authorList>
    </citation>
    <scope>NUCLEOTIDE SEQUENCE [LARGE SCALE GENOMIC DNA]</scope>
    <source>
        <strain evidence="10 11">ATCC 15168</strain>
    </source>
</reference>
<dbReference type="Proteomes" id="UP000034037">
    <property type="component" value="Chromosome"/>
</dbReference>
<evidence type="ECO:0000313" key="10">
    <source>
        <dbReference type="EMBL" id="AKF28346.1"/>
    </source>
</evidence>
<dbReference type="HOGENOM" id="CLU_012341_1_0_11"/>
<dbReference type="Pfam" id="PF12704">
    <property type="entry name" value="MacB_PCD"/>
    <property type="match status" value="2"/>
</dbReference>
<evidence type="ECO:0000313" key="11">
    <source>
        <dbReference type="Proteomes" id="UP000034037"/>
    </source>
</evidence>
<dbReference type="PANTHER" id="PTHR30572">
    <property type="entry name" value="MEMBRANE COMPONENT OF TRANSPORTER-RELATED"/>
    <property type="match status" value="1"/>
</dbReference>
<dbReference type="InterPro" id="IPR025857">
    <property type="entry name" value="MacB_PCD"/>
</dbReference>
<dbReference type="GO" id="GO:0022857">
    <property type="term" value="F:transmembrane transporter activity"/>
    <property type="evidence" value="ECO:0007669"/>
    <property type="project" value="TreeGrafter"/>
</dbReference>
<accession>A0A0F6Z6D2</accession>
<dbReference type="InterPro" id="IPR003838">
    <property type="entry name" value="ABC3_permease_C"/>
</dbReference>
<feature type="transmembrane region" description="Helical" evidence="7">
    <location>
        <begin position="495"/>
        <end position="515"/>
    </location>
</feature>
<organism evidence="10 11">
    <name type="scientific">[Brevibacterium] flavum</name>
    <dbReference type="NCBI Taxonomy" id="92706"/>
    <lineage>
        <taxon>Bacteria</taxon>
        <taxon>Bacillati</taxon>
        <taxon>Actinomycetota</taxon>
        <taxon>Actinomycetes</taxon>
        <taxon>Mycobacteriales</taxon>
        <taxon>Corynebacteriaceae</taxon>
        <taxon>Corynebacterium</taxon>
    </lineage>
</organism>
<sequence>MNSGSTMRRISLRNIGAHKVRLFLTVLAVVLGTSFVSGAMMFTNALSSTFDEAIASSFDGVDVVVSPNGASEVQGVPVETVESLREDSRINHLNINGSQSVVLADADSKAIQTTGGSSLSIYYSADDAVAQAPELAEGEAPTGTEEVLASKAGAEANGLGVGDQILVVDSSGRYNVTITGLTTTETDSATALNLQMSEAGYLERYTDGATVPSVTLSAADDTTPQELVDALATELGSNFDVETGEALVEQATETITQALSFVQYFLVAFGLIALLVGTFIIANTFSMIVAQRMREFALLRALGAAPGQITRSVVLEATIVGLFGSALGVLGGMGLVAIISAVLNNLGMPMGSSVGLTPSAVVTALVLGTVVTIVSAWAPARRAGEVKPVEAMRNMETTTMRSMMGRTITGGIVLALGIIFAIAGAMMTDSSTATRSILVGIGALFVIVGTFFFSPALSMPVVGGLGKVIGAPFGSVGSLAATNSKRNPRRTATTAFALTLGIALVTAIGMLSATMKDTVSDMMAEQYTADYILQGPTNGSITMPKESVNDVRDAEGVADVVLVSMNSASVNGQASYSQLGQSVTFVADGDLSKVISTESIDGSLDLSNPGVVTSQTFADENGWAVGDTLQLESMGQTIGDIELIGTFTGNDAIGGMIISESSLADTPAADTAVPQMMLVVGEEGFDKEQLRTNLEDAVADYIVISVKSATEFAGETVAMIDTMMNILYALLALSVIVAVIGIINTLALNVIERRQEIGMLRAVGVKRGQVRTMITLESVQIAIYGAVIGIAIGLGLGWAFVTVMSGEGLNAAVSIPWGQVGLMLVGSAVVGVIAALWPAVKASRTPPLDAITD</sequence>
<feature type="transmembrane region" description="Helical" evidence="7">
    <location>
        <begin position="726"/>
        <end position="751"/>
    </location>
</feature>
<dbReference type="PATRIC" id="fig|92706.3.peg.2684"/>
<evidence type="ECO:0000256" key="1">
    <source>
        <dbReference type="ARBA" id="ARBA00004651"/>
    </source>
</evidence>
<feature type="transmembrane region" description="Helical" evidence="7">
    <location>
        <begin position="355"/>
        <end position="378"/>
    </location>
</feature>
<feature type="transmembrane region" description="Helical" evidence="7">
    <location>
        <begin position="781"/>
        <end position="800"/>
    </location>
</feature>
<name>A0A0F6Z6D2_9CORY</name>
<comment type="subcellular location">
    <subcellularLocation>
        <location evidence="1">Cell membrane</location>
        <topology evidence="1">Multi-pass membrane protein</topology>
    </subcellularLocation>
</comment>
<keyword evidence="3 7" id="KW-0812">Transmembrane</keyword>
<feature type="transmembrane region" description="Helical" evidence="7">
    <location>
        <begin position="264"/>
        <end position="290"/>
    </location>
</feature>
<evidence type="ECO:0000256" key="6">
    <source>
        <dbReference type="ARBA" id="ARBA00038076"/>
    </source>
</evidence>
<dbReference type="Pfam" id="PF02687">
    <property type="entry name" value="FtsX"/>
    <property type="match status" value="2"/>
</dbReference>
<feature type="domain" description="MacB-like periplasmic core" evidence="9">
    <location>
        <begin position="23"/>
        <end position="232"/>
    </location>
</feature>
<evidence type="ECO:0000256" key="7">
    <source>
        <dbReference type="SAM" id="Phobius"/>
    </source>
</evidence>
<gene>
    <name evidence="10" type="ORF">YH66_12800</name>
</gene>
<protein>
    <submittedName>
        <fullName evidence="10">ABC transporter permease</fullName>
    </submittedName>
</protein>
<evidence type="ECO:0000256" key="3">
    <source>
        <dbReference type="ARBA" id="ARBA00022692"/>
    </source>
</evidence>
<comment type="similarity">
    <text evidence="6">Belongs to the ABC-4 integral membrane protein family.</text>
</comment>
<feature type="transmembrane region" description="Helical" evidence="7">
    <location>
        <begin position="319"/>
        <end position="343"/>
    </location>
</feature>
<feature type="domain" description="ABC3 transporter permease C-terminal" evidence="8">
    <location>
        <begin position="729"/>
        <end position="847"/>
    </location>
</feature>
<evidence type="ECO:0000259" key="9">
    <source>
        <dbReference type="Pfam" id="PF12704"/>
    </source>
</evidence>
<feature type="transmembrane region" description="Helical" evidence="7">
    <location>
        <begin position="437"/>
        <end position="457"/>
    </location>
</feature>
<keyword evidence="4 7" id="KW-1133">Transmembrane helix</keyword>
<dbReference type="AlphaFoldDB" id="A0A0F6Z6D2"/>
<feature type="domain" description="MacB-like periplasmic core" evidence="9">
    <location>
        <begin position="491"/>
        <end position="695"/>
    </location>
</feature>
<proteinExistence type="inferred from homology"/>
<feature type="domain" description="ABC3 transporter permease C-terminal" evidence="8">
    <location>
        <begin position="268"/>
        <end position="383"/>
    </location>
</feature>
<evidence type="ECO:0000256" key="4">
    <source>
        <dbReference type="ARBA" id="ARBA00022989"/>
    </source>
</evidence>
<dbReference type="EMBL" id="CP011309">
    <property type="protein sequence ID" value="AKF28346.1"/>
    <property type="molecule type" value="Genomic_DNA"/>
</dbReference>
<keyword evidence="11" id="KW-1185">Reference proteome</keyword>
<keyword evidence="2" id="KW-1003">Cell membrane</keyword>
<feature type="transmembrane region" description="Helical" evidence="7">
    <location>
        <begin position="403"/>
        <end position="425"/>
    </location>
</feature>
<evidence type="ECO:0000256" key="2">
    <source>
        <dbReference type="ARBA" id="ARBA00022475"/>
    </source>
</evidence>
<dbReference type="PANTHER" id="PTHR30572:SF4">
    <property type="entry name" value="ABC TRANSPORTER PERMEASE YTRF"/>
    <property type="match status" value="1"/>
</dbReference>
<dbReference type="GO" id="GO:0005886">
    <property type="term" value="C:plasma membrane"/>
    <property type="evidence" value="ECO:0007669"/>
    <property type="project" value="UniProtKB-SubCell"/>
</dbReference>
<keyword evidence="5 7" id="KW-0472">Membrane</keyword>